<feature type="region of interest" description="Disordered" evidence="1">
    <location>
        <begin position="338"/>
        <end position="378"/>
    </location>
</feature>
<keyword evidence="2" id="KW-0472">Membrane</keyword>
<name>A0A914M7M7_MELIC</name>
<feature type="compositionally biased region" description="Polar residues" evidence="1">
    <location>
        <begin position="342"/>
        <end position="358"/>
    </location>
</feature>
<feature type="compositionally biased region" description="Polar residues" evidence="1">
    <location>
        <begin position="366"/>
        <end position="378"/>
    </location>
</feature>
<keyword evidence="2" id="KW-0812">Transmembrane</keyword>
<keyword evidence="2" id="KW-1133">Transmembrane helix</keyword>
<evidence type="ECO:0000256" key="2">
    <source>
        <dbReference type="SAM" id="Phobius"/>
    </source>
</evidence>
<evidence type="ECO:0000313" key="3">
    <source>
        <dbReference type="Proteomes" id="UP000887563"/>
    </source>
</evidence>
<evidence type="ECO:0000256" key="1">
    <source>
        <dbReference type="SAM" id="MobiDB-lite"/>
    </source>
</evidence>
<proteinExistence type="predicted"/>
<accession>A0A914M7M7</accession>
<dbReference type="Proteomes" id="UP000887563">
    <property type="component" value="Unplaced"/>
</dbReference>
<dbReference type="AlphaFoldDB" id="A0A914M7M7"/>
<keyword evidence="3" id="KW-1185">Reference proteome</keyword>
<feature type="region of interest" description="Disordered" evidence="1">
    <location>
        <begin position="441"/>
        <end position="492"/>
    </location>
</feature>
<reference evidence="4" key="1">
    <citation type="submission" date="2022-11" db="UniProtKB">
        <authorList>
            <consortium name="WormBaseParasite"/>
        </authorList>
    </citation>
    <scope>IDENTIFICATION</scope>
</reference>
<protein>
    <submittedName>
        <fullName evidence="4">Uncharacterized protein</fullName>
    </submittedName>
</protein>
<organism evidence="3 4">
    <name type="scientific">Meloidogyne incognita</name>
    <name type="common">Southern root-knot nematode worm</name>
    <name type="synonym">Oxyuris incognita</name>
    <dbReference type="NCBI Taxonomy" id="6306"/>
    <lineage>
        <taxon>Eukaryota</taxon>
        <taxon>Metazoa</taxon>
        <taxon>Ecdysozoa</taxon>
        <taxon>Nematoda</taxon>
        <taxon>Chromadorea</taxon>
        <taxon>Rhabditida</taxon>
        <taxon>Tylenchina</taxon>
        <taxon>Tylenchomorpha</taxon>
        <taxon>Tylenchoidea</taxon>
        <taxon>Meloidogynidae</taxon>
        <taxon>Meloidogyninae</taxon>
        <taxon>Meloidogyne</taxon>
        <taxon>Meloidogyne incognita group</taxon>
    </lineage>
</organism>
<feature type="transmembrane region" description="Helical" evidence="2">
    <location>
        <begin position="383"/>
        <end position="409"/>
    </location>
</feature>
<evidence type="ECO:0000313" key="4">
    <source>
        <dbReference type="WBParaSite" id="Minc3s01308g22647"/>
    </source>
</evidence>
<dbReference type="WBParaSite" id="Minc3s01308g22647">
    <property type="protein sequence ID" value="Minc3s01308g22647"/>
    <property type="gene ID" value="Minc3s01308g22647"/>
</dbReference>
<sequence>MRKRCYNSSGVNGMASTSALVSRALLLLTVALLLLECVVWCDMVGFAKHMKDNNNKIIKLGTGDATDCTVDPGPNAGDMIIKYKKGHPHATKGCSIDLLTKNEGIQLEFSVTGNLMECLTDAVADGIGVKDERVGDDNLFPFTFSLPEDGFKKLVDKGLQTGASSECHQDCVSTAPKTGRHGKCLVSTEFAAAFGRRGDYMFYNVHILGEPRIWYCPSVEHKAKKNTASITINFDPKAYSGWRVSSGYRCARENGLDYDKEVKYCHDEKVLRKAEQWEITDEAHKDTEFKYLFTLNILPLKIVPKHKSHQQRIDLDNMLDGNKGPKCEMSLRLSGSRFRQFGGSTPETKPTDGQTGPVGSTDPAVETTTAGPSSGTEASGSNMGLIIGIAIAVVVLLAVVGGLVWFFVLRGKGEEEEGMEMGMTGAGGTKTKTKVGGTTVGATQAKTGGMTTVGGTQAKTGGATTAGGATSKAAGTTKGGATSKAGGATSKK</sequence>